<feature type="domain" description="Multidrug resistance protein MdtA-like C-terminal permuted SH3" evidence="8">
    <location>
        <begin position="300"/>
        <end position="357"/>
    </location>
</feature>
<keyword evidence="5" id="KW-0472">Membrane</keyword>
<dbReference type="GO" id="GO:0015562">
    <property type="term" value="F:efflux transmembrane transporter activity"/>
    <property type="evidence" value="ECO:0007669"/>
    <property type="project" value="TreeGrafter"/>
</dbReference>
<reference evidence="9 10" key="1">
    <citation type="submission" date="2019-11" db="EMBL/GenBank/DDBJ databases">
        <title>Whole-genome sequence of Rhodoplanes serenus DSM 18633, type strain.</title>
        <authorList>
            <person name="Kyndt J.A."/>
            <person name="Meyer T.E."/>
        </authorList>
    </citation>
    <scope>NUCLEOTIDE SEQUENCE [LARGE SCALE GENOMIC DNA]</scope>
    <source>
        <strain evidence="9 10">DSM 18633</strain>
    </source>
</reference>
<dbReference type="Gene3D" id="1.10.287.470">
    <property type="entry name" value="Helix hairpin bin"/>
    <property type="match status" value="1"/>
</dbReference>
<dbReference type="EMBL" id="WNKV01000022">
    <property type="protein sequence ID" value="MTW18995.1"/>
    <property type="molecule type" value="Genomic_DNA"/>
</dbReference>
<evidence type="ECO:0000259" key="8">
    <source>
        <dbReference type="Pfam" id="PF25967"/>
    </source>
</evidence>
<dbReference type="AlphaFoldDB" id="A0A9X5AV11"/>
<dbReference type="PANTHER" id="PTHR30469:SF29">
    <property type="entry name" value="BLR2860 PROTEIN"/>
    <property type="match status" value="1"/>
</dbReference>
<dbReference type="FunFam" id="2.40.30.170:FF:000010">
    <property type="entry name" value="Efflux RND transporter periplasmic adaptor subunit"/>
    <property type="match status" value="1"/>
</dbReference>
<feature type="transmembrane region" description="Helical" evidence="5">
    <location>
        <begin position="25"/>
        <end position="45"/>
    </location>
</feature>
<dbReference type="InterPro" id="IPR058627">
    <property type="entry name" value="MdtA-like_C"/>
</dbReference>
<keyword evidence="3" id="KW-0813">Transport</keyword>
<dbReference type="NCBIfam" id="TIGR01730">
    <property type="entry name" value="RND_mfp"/>
    <property type="match status" value="1"/>
</dbReference>
<dbReference type="GO" id="GO:1990281">
    <property type="term" value="C:efflux pump complex"/>
    <property type="evidence" value="ECO:0007669"/>
    <property type="project" value="TreeGrafter"/>
</dbReference>
<keyword evidence="5" id="KW-1133">Transmembrane helix</keyword>
<feature type="coiled-coil region" evidence="4">
    <location>
        <begin position="160"/>
        <end position="187"/>
    </location>
</feature>
<dbReference type="Gene3D" id="2.40.30.170">
    <property type="match status" value="1"/>
</dbReference>
<feature type="domain" description="CusB-like beta-barrel" evidence="7">
    <location>
        <begin position="222"/>
        <end position="295"/>
    </location>
</feature>
<dbReference type="InterPro" id="IPR006143">
    <property type="entry name" value="RND_pump_MFP"/>
</dbReference>
<organism evidence="9 10">
    <name type="scientific">Rhodoplanes serenus</name>
    <dbReference type="NCBI Taxonomy" id="200615"/>
    <lineage>
        <taxon>Bacteria</taxon>
        <taxon>Pseudomonadati</taxon>
        <taxon>Pseudomonadota</taxon>
        <taxon>Alphaproteobacteria</taxon>
        <taxon>Hyphomicrobiales</taxon>
        <taxon>Nitrobacteraceae</taxon>
        <taxon>Rhodoplanes</taxon>
    </lineage>
</organism>
<keyword evidence="5" id="KW-0812">Transmembrane</keyword>
<evidence type="ECO:0000256" key="1">
    <source>
        <dbReference type="ARBA" id="ARBA00004196"/>
    </source>
</evidence>
<dbReference type="InterPro" id="IPR058792">
    <property type="entry name" value="Beta-barrel_RND_2"/>
</dbReference>
<dbReference type="RefSeq" id="WP_155481318.1">
    <property type="nucleotide sequence ID" value="NZ_WNKV01000022.1"/>
</dbReference>
<dbReference type="InterPro" id="IPR058625">
    <property type="entry name" value="MdtA-like_BSH"/>
</dbReference>
<evidence type="ECO:0000259" key="7">
    <source>
        <dbReference type="Pfam" id="PF25954"/>
    </source>
</evidence>
<name>A0A9X5AV11_9BRAD</name>
<dbReference type="Pfam" id="PF25954">
    <property type="entry name" value="Beta-barrel_RND_2"/>
    <property type="match status" value="1"/>
</dbReference>
<accession>A0A9X5AV11</accession>
<dbReference type="SUPFAM" id="SSF111369">
    <property type="entry name" value="HlyD-like secretion proteins"/>
    <property type="match status" value="1"/>
</dbReference>
<evidence type="ECO:0000256" key="2">
    <source>
        <dbReference type="ARBA" id="ARBA00009477"/>
    </source>
</evidence>
<dbReference type="Proteomes" id="UP000438991">
    <property type="component" value="Unassembled WGS sequence"/>
</dbReference>
<sequence length="381" mass="40356">MSTSIDHPVAERSFDRRPRSTLQRFGPLLVALLALGLVACAVTIWRSLRLATTAAGAPPSVIEVAAAPVAVETLPQWLRATGTLQAVQEVVLAPEVAGRVMAIRFEAGAVVAEGDALVQLFDGIERADRAAALARARFARHQLDRSRELSPSGTESLQRLQQRESELHEAEAAVAQIEARLAQKTVRAPFDGRLGIRRINLGQYVSAGEPIATLVALDRLYVIFTVPQQDLGRLRVGGEVEVASDAWPDRRFRAVINAIEPRIGTDTRNVSVQAILSDPEGLLRPGLFVTVGVAQAPRPDAILVPTTAIQATASGDSVLVVRDGRAVPTPVVAGPQIGNRTVVERGLVAGDVVISGGQLRIRPGATVAVAAAGAGPRRPEP</sequence>
<comment type="similarity">
    <text evidence="2">Belongs to the membrane fusion protein (MFP) (TC 8.A.1) family.</text>
</comment>
<comment type="subcellular location">
    <subcellularLocation>
        <location evidence="1">Cell envelope</location>
    </subcellularLocation>
</comment>
<keyword evidence="4" id="KW-0175">Coiled coil</keyword>
<evidence type="ECO:0000313" key="9">
    <source>
        <dbReference type="EMBL" id="MTW18995.1"/>
    </source>
</evidence>
<evidence type="ECO:0000256" key="4">
    <source>
        <dbReference type="SAM" id="Coils"/>
    </source>
</evidence>
<feature type="domain" description="Multidrug resistance protein MdtA-like barrel-sandwich hybrid" evidence="6">
    <location>
        <begin position="90"/>
        <end position="215"/>
    </location>
</feature>
<proteinExistence type="inferred from homology"/>
<dbReference type="Pfam" id="PF25967">
    <property type="entry name" value="RND-MFP_C"/>
    <property type="match status" value="1"/>
</dbReference>
<dbReference type="PANTHER" id="PTHR30469">
    <property type="entry name" value="MULTIDRUG RESISTANCE PROTEIN MDTA"/>
    <property type="match status" value="1"/>
</dbReference>
<evidence type="ECO:0000259" key="6">
    <source>
        <dbReference type="Pfam" id="PF25917"/>
    </source>
</evidence>
<evidence type="ECO:0000256" key="3">
    <source>
        <dbReference type="ARBA" id="ARBA00022448"/>
    </source>
</evidence>
<evidence type="ECO:0000313" key="10">
    <source>
        <dbReference type="Proteomes" id="UP000438991"/>
    </source>
</evidence>
<comment type="caution">
    <text evidence="9">The sequence shown here is derived from an EMBL/GenBank/DDBJ whole genome shotgun (WGS) entry which is preliminary data.</text>
</comment>
<protein>
    <submittedName>
        <fullName evidence="9">Efflux RND transporter periplasmic adaptor subunit</fullName>
    </submittedName>
</protein>
<dbReference type="Pfam" id="PF25917">
    <property type="entry name" value="BSH_RND"/>
    <property type="match status" value="1"/>
</dbReference>
<dbReference type="Gene3D" id="2.40.50.100">
    <property type="match status" value="1"/>
</dbReference>
<evidence type="ECO:0000256" key="5">
    <source>
        <dbReference type="SAM" id="Phobius"/>
    </source>
</evidence>
<gene>
    <name evidence="9" type="ORF">GJ689_22620</name>
</gene>
<dbReference type="Gene3D" id="2.40.420.20">
    <property type="match status" value="1"/>
</dbReference>